<comment type="caution">
    <text evidence="1">The sequence shown here is derived from an EMBL/GenBank/DDBJ whole genome shotgun (WGS) entry which is preliminary data.</text>
</comment>
<dbReference type="RefSeq" id="WP_034539785.1">
    <property type="nucleotide sequence ID" value="NZ_JBJNQK010000007.1"/>
</dbReference>
<dbReference type="Proteomes" id="UP000030001">
    <property type="component" value="Unassembled WGS sequence"/>
</dbReference>
<name>A0A099YCF2_LIMMU</name>
<sequence>MKIKIDDSYYITSDSYNPAILVKFGINKENGEVVELRRWYCGRKLSAAFDEYIKQTANNDDEIKTMQGYAALVDNAEKRIAKMLKEGAI</sequence>
<gene>
    <name evidence="1" type="ORF">LX03_03925</name>
</gene>
<dbReference type="AlphaFoldDB" id="A0A099YCF2"/>
<reference evidence="1 2" key="1">
    <citation type="submission" date="2014-09" db="EMBL/GenBank/DDBJ databases">
        <title>Lactobacillus mucosae CRL573 Genome Sequencing.</title>
        <authorList>
            <person name="Bleckwedel J."/>
            <person name="Teran L.C."/>
            <person name="Bonacina J."/>
            <person name="Saavedra L."/>
            <person name="Mozzi F.B."/>
            <person name="Raya R.R."/>
        </authorList>
    </citation>
    <scope>NUCLEOTIDE SEQUENCE [LARGE SCALE GENOMIC DNA]</scope>
    <source>
        <strain evidence="1 2">CRL573</strain>
    </source>
</reference>
<evidence type="ECO:0008006" key="3">
    <source>
        <dbReference type="Google" id="ProtNLM"/>
    </source>
</evidence>
<accession>A0A099YCF2</accession>
<evidence type="ECO:0000313" key="2">
    <source>
        <dbReference type="Proteomes" id="UP000030001"/>
    </source>
</evidence>
<dbReference type="EMBL" id="JROC01000028">
    <property type="protein sequence ID" value="KGL67101.1"/>
    <property type="molecule type" value="Genomic_DNA"/>
</dbReference>
<protein>
    <recommendedName>
        <fullName evidence="3">DUF5405 domain-containing protein</fullName>
    </recommendedName>
</protein>
<proteinExistence type="predicted"/>
<organism evidence="1 2">
    <name type="scientific">Limosilactobacillus mucosae</name>
    <name type="common">Lactobacillus mucosae</name>
    <dbReference type="NCBI Taxonomy" id="97478"/>
    <lineage>
        <taxon>Bacteria</taxon>
        <taxon>Bacillati</taxon>
        <taxon>Bacillota</taxon>
        <taxon>Bacilli</taxon>
        <taxon>Lactobacillales</taxon>
        <taxon>Lactobacillaceae</taxon>
        <taxon>Limosilactobacillus</taxon>
    </lineage>
</organism>
<evidence type="ECO:0000313" key="1">
    <source>
        <dbReference type="EMBL" id="KGL67101.1"/>
    </source>
</evidence>